<sequence>MIISQAKLRKITELVDVIRSKNAGPFELTFDFIFKNFEIYQKVKKSAAINKELIAKLYDIPVENVINVINYDPAKAIKVTIIRPFASGDVGETDVYGAQQHAPLLNIEIPL</sequence>
<feature type="domain" description="DUF4387" evidence="1">
    <location>
        <begin position="11"/>
        <end position="108"/>
    </location>
</feature>
<keyword evidence="3" id="KW-1185">Reference proteome</keyword>
<dbReference type="Pfam" id="PF14330">
    <property type="entry name" value="DUF4387"/>
    <property type="match status" value="1"/>
</dbReference>
<dbReference type="STRING" id="572479.Hprae_1848"/>
<accession>E3DQR2</accession>
<dbReference type="PATRIC" id="fig|572479.3.peg.1881"/>
<evidence type="ECO:0000313" key="2">
    <source>
        <dbReference type="EMBL" id="ADO77973.1"/>
    </source>
</evidence>
<dbReference type="InterPro" id="IPR025496">
    <property type="entry name" value="DUF4387"/>
</dbReference>
<proteinExistence type="predicted"/>
<dbReference type="KEGG" id="hpk:Hprae_1848"/>
<dbReference type="Proteomes" id="UP000006866">
    <property type="component" value="Chromosome"/>
</dbReference>
<dbReference type="RefSeq" id="WP_014553990.1">
    <property type="nucleotide sequence ID" value="NC_017455.1"/>
</dbReference>
<evidence type="ECO:0000259" key="1">
    <source>
        <dbReference type="Pfam" id="PF14330"/>
    </source>
</evidence>
<dbReference type="HOGENOM" id="CLU_153284_0_0_9"/>
<evidence type="ECO:0000313" key="3">
    <source>
        <dbReference type="Proteomes" id="UP000006866"/>
    </source>
</evidence>
<protein>
    <recommendedName>
        <fullName evidence="1">DUF4387 domain-containing protein</fullName>
    </recommendedName>
</protein>
<gene>
    <name evidence="2" type="ordered locus">Hprae_1848</name>
</gene>
<reference evidence="3" key="1">
    <citation type="submission" date="2010-10" db="EMBL/GenBank/DDBJ databases">
        <title>The complete genome of Halanaerobium praevalens DSM 2228.</title>
        <authorList>
            <consortium name="US DOE Joint Genome Institute (JGI-PGF)"/>
            <person name="Lucas S."/>
            <person name="Copeland A."/>
            <person name="Lapidus A."/>
            <person name="Glavina del Rio T."/>
            <person name="Dalin E."/>
            <person name="Tice H."/>
            <person name="Bruce D."/>
            <person name="Goodwin L."/>
            <person name="Pitluck S."/>
            <person name="Kyrpides N."/>
            <person name="Mavromatis K."/>
            <person name="Ivanova N."/>
            <person name="Ovchinnikova G."/>
            <person name="Chertkov O."/>
            <person name="Detter J.C."/>
            <person name="Han C."/>
            <person name="Larimer F."/>
            <person name="Land M."/>
            <person name="Hauser L."/>
            <person name="Markowitz V."/>
            <person name="Cheng J.-F."/>
            <person name="Hugenholtz P."/>
            <person name="Woyke T."/>
            <person name="Wu D."/>
            <person name="Tindall B."/>
            <person name="Pomrenke H.G."/>
            <person name="Brambilla E."/>
            <person name="Klenk H.-P."/>
            <person name="Eisen J.A."/>
        </authorList>
    </citation>
    <scope>NUCLEOTIDE SEQUENCE [LARGE SCALE GENOMIC DNA]</scope>
    <source>
        <strain evidence="3">ATCC 33744 / DSM 2228 / GSL</strain>
    </source>
</reference>
<reference evidence="2 3" key="2">
    <citation type="journal article" date="2011" name="Stand. Genomic Sci.">
        <title>Complete genome sequence of the extremely halophilic Halanaerobium praevalens type strain (GSL).</title>
        <authorList>
            <person name="Ivanova N."/>
            <person name="Sikorski J."/>
            <person name="Chertkov O."/>
            <person name="Nolan M."/>
            <person name="Lucas S."/>
            <person name="Hammon N."/>
            <person name="Deshpande S."/>
            <person name="Cheng J.F."/>
            <person name="Tapia R."/>
            <person name="Han C."/>
            <person name="Goodwin L."/>
            <person name="Pitluck S."/>
            <person name="Huntemann M."/>
            <person name="Liolios K."/>
            <person name="Pagani I."/>
            <person name="Mavromatis K."/>
            <person name="Ovchinikova G."/>
            <person name="Pati A."/>
            <person name="Chen A."/>
            <person name="Palaniappan K."/>
            <person name="Land M."/>
            <person name="Hauser L."/>
            <person name="Brambilla E.M."/>
            <person name="Kannan K.P."/>
            <person name="Rohde M."/>
            <person name="Tindall B.J."/>
            <person name="Goker M."/>
            <person name="Detter J.C."/>
            <person name="Woyke T."/>
            <person name="Bristow J."/>
            <person name="Eisen J.A."/>
            <person name="Markowitz V."/>
            <person name="Hugenholtz P."/>
            <person name="Kyrpides N.C."/>
            <person name="Klenk H.P."/>
            <person name="Lapidus A."/>
        </authorList>
    </citation>
    <scope>NUCLEOTIDE SEQUENCE [LARGE SCALE GENOMIC DNA]</scope>
    <source>
        <strain evidence="3">ATCC 33744 / DSM 2228 / GSL</strain>
    </source>
</reference>
<dbReference type="AlphaFoldDB" id="E3DQR2"/>
<dbReference type="EMBL" id="CP002175">
    <property type="protein sequence ID" value="ADO77973.1"/>
    <property type="molecule type" value="Genomic_DNA"/>
</dbReference>
<organism evidence="2 3">
    <name type="scientific">Halanaerobium praevalens (strain ATCC 33744 / DSM 2228 / GSL)</name>
    <dbReference type="NCBI Taxonomy" id="572479"/>
    <lineage>
        <taxon>Bacteria</taxon>
        <taxon>Bacillati</taxon>
        <taxon>Bacillota</taxon>
        <taxon>Clostridia</taxon>
        <taxon>Halanaerobiales</taxon>
        <taxon>Halanaerobiaceae</taxon>
        <taxon>Halanaerobium</taxon>
    </lineage>
</organism>
<dbReference type="eggNOG" id="ENOG5032RXZ">
    <property type="taxonomic scope" value="Bacteria"/>
</dbReference>
<dbReference type="OrthoDB" id="9796125at2"/>
<name>E3DQR2_HALPG</name>